<dbReference type="InterPro" id="IPR029052">
    <property type="entry name" value="Metallo-depent_PP-like"/>
</dbReference>
<evidence type="ECO:0000256" key="1">
    <source>
        <dbReference type="SAM" id="MobiDB-lite"/>
    </source>
</evidence>
<dbReference type="EMBL" id="CAUYUJ010002530">
    <property type="protein sequence ID" value="CAK0801182.1"/>
    <property type="molecule type" value="Genomic_DNA"/>
</dbReference>
<sequence length="231" mass="24584">VDVDEADADVDAGDEGDEGDADARRRREAPGLPRAGPGGLPPLGASAMAAAPAARGGGGVADLGVLDGRLLLFGGVYSNLQALEALVAVCRDELRIPPERVIHTGDVVAYCAQPREATELLMSTGYHCLAGNCEESVSAGSHDCGCGFPEDLDSKCAEYSRNWYAHVSRELKNHPELVEWMGSLPKRIDFEIGGRRFAVCHGSPRNVSEFLWPSTPDEELRACLEPWAGLG</sequence>
<accession>A0ABN9Q602</accession>
<dbReference type="Proteomes" id="UP001189429">
    <property type="component" value="Unassembled WGS sequence"/>
</dbReference>
<gene>
    <name evidence="3" type="ORF">PCOR1329_LOCUS9137</name>
</gene>
<dbReference type="SUPFAM" id="SSF56300">
    <property type="entry name" value="Metallo-dependent phosphatases"/>
    <property type="match status" value="1"/>
</dbReference>
<dbReference type="PANTHER" id="PTHR42850:SF2">
    <property type="entry name" value="BLL5683 PROTEIN"/>
    <property type="match status" value="1"/>
</dbReference>
<organism evidence="3 4">
    <name type="scientific">Prorocentrum cordatum</name>
    <dbReference type="NCBI Taxonomy" id="2364126"/>
    <lineage>
        <taxon>Eukaryota</taxon>
        <taxon>Sar</taxon>
        <taxon>Alveolata</taxon>
        <taxon>Dinophyceae</taxon>
        <taxon>Prorocentrales</taxon>
        <taxon>Prorocentraceae</taxon>
        <taxon>Prorocentrum</taxon>
    </lineage>
</organism>
<feature type="compositionally biased region" description="Acidic residues" evidence="1">
    <location>
        <begin position="1"/>
        <end position="20"/>
    </location>
</feature>
<feature type="domain" description="Calcineurin-like phosphoesterase" evidence="2">
    <location>
        <begin position="64"/>
        <end position="203"/>
    </location>
</feature>
<dbReference type="Gene3D" id="3.60.21.10">
    <property type="match status" value="1"/>
</dbReference>
<name>A0ABN9Q602_9DINO</name>
<reference evidence="3" key="1">
    <citation type="submission" date="2023-10" db="EMBL/GenBank/DDBJ databases">
        <authorList>
            <person name="Chen Y."/>
            <person name="Shah S."/>
            <person name="Dougan E. K."/>
            <person name="Thang M."/>
            <person name="Chan C."/>
        </authorList>
    </citation>
    <scope>NUCLEOTIDE SEQUENCE [LARGE SCALE GENOMIC DNA]</scope>
</reference>
<evidence type="ECO:0000259" key="2">
    <source>
        <dbReference type="Pfam" id="PF00149"/>
    </source>
</evidence>
<comment type="caution">
    <text evidence="3">The sequence shown here is derived from an EMBL/GenBank/DDBJ whole genome shotgun (WGS) entry which is preliminary data.</text>
</comment>
<keyword evidence="4" id="KW-1185">Reference proteome</keyword>
<feature type="non-terminal residue" evidence="3">
    <location>
        <position position="1"/>
    </location>
</feature>
<feature type="region of interest" description="Disordered" evidence="1">
    <location>
        <begin position="1"/>
        <end position="43"/>
    </location>
</feature>
<dbReference type="CDD" id="cd00838">
    <property type="entry name" value="MPP_superfamily"/>
    <property type="match status" value="1"/>
</dbReference>
<protein>
    <recommendedName>
        <fullName evidence="2">Calcineurin-like phosphoesterase domain-containing protein</fullName>
    </recommendedName>
</protein>
<feature type="non-terminal residue" evidence="3">
    <location>
        <position position="231"/>
    </location>
</feature>
<dbReference type="InterPro" id="IPR004843">
    <property type="entry name" value="Calcineurin-like_PHP"/>
</dbReference>
<evidence type="ECO:0000313" key="3">
    <source>
        <dbReference type="EMBL" id="CAK0801182.1"/>
    </source>
</evidence>
<proteinExistence type="predicted"/>
<evidence type="ECO:0000313" key="4">
    <source>
        <dbReference type="Proteomes" id="UP001189429"/>
    </source>
</evidence>
<dbReference type="PANTHER" id="PTHR42850">
    <property type="entry name" value="METALLOPHOSPHOESTERASE"/>
    <property type="match status" value="1"/>
</dbReference>
<dbReference type="InterPro" id="IPR050126">
    <property type="entry name" value="Ap4A_hydrolase"/>
</dbReference>
<dbReference type="Pfam" id="PF00149">
    <property type="entry name" value="Metallophos"/>
    <property type="match status" value="1"/>
</dbReference>